<evidence type="ECO:0000313" key="2">
    <source>
        <dbReference type="Proteomes" id="UP000502823"/>
    </source>
</evidence>
<evidence type="ECO:0000313" key="1">
    <source>
        <dbReference type="EMBL" id="GFG38216.1"/>
    </source>
</evidence>
<dbReference type="InParanoid" id="A0A6L2Q075"/>
<protein>
    <submittedName>
        <fullName evidence="1">Uncharacterized protein</fullName>
    </submittedName>
</protein>
<gene>
    <name evidence="1" type="ORF">Cfor_03819</name>
</gene>
<name>A0A6L2Q075_COPFO</name>
<reference evidence="2" key="1">
    <citation type="submission" date="2020-01" db="EMBL/GenBank/DDBJ databases">
        <title>Draft genome sequence of the Termite Coptotermes fromosanus.</title>
        <authorList>
            <person name="Itakura S."/>
            <person name="Yosikawa Y."/>
            <person name="Umezawa K."/>
        </authorList>
    </citation>
    <scope>NUCLEOTIDE SEQUENCE [LARGE SCALE GENOMIC DNA]</scope>
</reference>
<comment type="caution">
    <text evidence="1">The sequence shown here is derived from an EMBL/GenBank/DDBJ whole genome shotgun (WGS) entry which is preliminary data.</text>
</comment>
<accession>A0A6L2Q075</accession>
<dbReference type="AlphaFoldDB" id="A0A6L2Q075"/>
<dbReference type="OrthoDB" id="538223at2759"/>
<sequence length="123" mass="13738">QLGGPLDNQVTGIVARHSWGAAVPPQLLKLRHNAQSDIAQKAHLQLLETLKNLKHLRQRYQKLHKDHHNLIVVAGELTGALERSGEGLTVDLKVTLNNCTKIFPDLFSQSTEIEQHWEVTAVT</sequence>
<keyword evidence="2" id="KW-1185">Reference proteome</keyword>
<dbReference type="EMBL" id="BLKM01012983">
    <property type="protein sequence ID" value="GFG38216.1"/>
    <property type="molecule type" value="Genomic_DNA"/>
</dbReference>
<feature type="non-terminal residue" evidence="1">
    <location>
        <position position="123"/>
    </location>
</feature>
<proteinExistence type="predicted"/>
<organism evidence="1 2">
    <name type="scientific">Coptotermes formosanus</name>
    <name type="common">Formosan subterranean termite</name>
    <dbReference type="NCBI Taxonomy" id="36987"/>
    <lineage>
        <taxon>Eukaryota</taxon>
        <taxon>Metazoa</taxon>
        <taxon>Ecdysozoa</taxon>
        <taxon>Arthropoda</taxon>
        <taxon>Hexapoda</taxon>
        <taxon>Insecta</taxon>
        <taxon>Pterygota</taxon>
        <taxon>Neoptera</taxon>
        <taxon>Polyneoptera</taxon>
        <taxon>Dictyoptera</taxon>
        <taxon>Blattodea</taxon>
        <taxon>Blattoidea</taxon>
        <taxon>Termitoidae</taxon>
        <taxon>Rhinotermitidae</taxon>
        <taxon>Coptotermes</taxon>
    </lineage>
</organism>
<dbReference type="Proteomes" id="UP000502823">
    <property type="component" value="Unassembled WGS sequence"/>
</dbReference>
<feature type="non-terminal residue" evidence="1">
    <location>
        <position position="1"/>
    </location>
</feature>